<dbReference type="InterPro" id="IPR013087">
    <property type="entry name" value="Znf_C2H2_type"/>
</dbReference>
<evidence type="ECO:0000256" key="4">
    <source>
        <dbReference type="ARBA" id="ARBA00022771"/>
    </source>
</evidence>
<keyword evidence="9" id="KW-1185">Reference proteome</keyword>
<evidence type="ECO:0000256" key="7">
    <source>
        <dbReference type="SAM" id="SignalP"/>
    </source>
</evidence>
<evidence type="ECO:0000256" key="5">
    <source>
        <dbReference type="ARBA" id="ARBA00022833"/>
    </source>
</evidence>
<dbReference type="GO" id="GO:0005634">
    <property type="term" value="C:nucleus"/>
    <property type="evidence" value="ECO:0007669"/>
    <property type="project" value="UniProtKB-SubCell"/>
</dbReference>
<feature type="signal peptide" evidence="7">
    <location>
        <begin position="1"/>
        <end position="20"/>
    </location>
</feature>
<evidence type="ECO:0000256" key="2">
    <source>
        <dbReference type="ARBA" id="ARBA00022723"/>
    </source>
</evidence>
<proteinExistence type="predicted"/>
<evidence type="ECO:0000259" key="8">
    <source>
        <dbReference type="PROSITE" id="PS00028"/>
    </source>
</evidence>
<reference evidence="10" key="1">
    <citation type="submission" date="2025-08" db="UniProtKB">
        <authorList>
            <consortium name="RefSeq"/>
        </authorList>
    </citation>
    <scope>IDENTIFICATION</scope>
    <source>
        <tissue evidence="10">Whole larvae</tissue>
    </source>
</reference>
<dbReference type="GeneID" id="113514539"/>
<dbReference type="GO" id="GO:0008270">
    <property type="term" value="F:zinc ion binding"/>
    <property type="evidence" value="ECO:0007669"/>
    <property type="project" value="UniProtKB-KW"/>
</dbReference>
<dbReference type="PANTHER" id="PTHR24406">
    <property type="entry name" value="TRANSCRIPTIONAL REPRESSOR CTCFL-RELATED"/>
    <property type="match status" value="1"/>
</dbReference>
<keyword evidence="7" id="KW-0732">Signal</keyword>
<sequence>MLLCTLILFFNGSIIISVVTINMMEKYHMNNIMTGNLDMLCLVCNTYLKSADDADAHITLPIHKKNFSKTIYVEKYEEDHVKKVLNGYYCELCNLLFPMLSKVPLHVEDEKHIANKNYNVLKRVGNHIIAYNELIIDIKSWHGLKDNTCSVCITEFDNEGIHRTKTSHVINLIQKKIVFGPHKVIYRLVDENTYQCLTCNIILTTNSVESHFNEAIHREGIKKCSELYSVFLNNNETIENFKEFNKKNETELHIINEIVNANIPPVKLKKKIHKDPIIKPVSNQAANMPETKEFENSDFNYIDKRNDIDSFNEINLNTNKDDMVFKEINLDKILQFVQTFEKNEVNINFETETAFCKKCFINVNFEFESINDHIKGKRHTDTKRFVSDYVPFQCDARINKPYKNKEKGNLSAVADESTKNYVSAPVVPYYNKNNYYKIENEKQDNNNEEEQAQQRSCDDITDIDEDFNKVNTDLITYAKENHLTYNKNNRNVYCRICLTRIPSSLNSMKEHVKGAKHKAVLIKHEMASIKTLQSNKFFEDVTMTEKFAIINYKFFLPKLSFFMLTPIDTYKLRCHICEVHLFEGQIPAHVKSHLHASLLKDIPVVTSLNNEFVRVVSSGLYHCGYCNHCIKGWKKLQRHLKTESHIEEVSQLSAIFQFYLPKLRQYRIQKAMENNIFRMFFFNNLKKPHIISP</sequence>
<feature type="domain" description="C2H2-type" evidence="8">
    <location>
        <begin position="623"/>
        <end position="645"/>
    </location>
</feature>
<dbReference type="Proteomes" id="UP001652740">
    <property type="component" value="Unplaced"/>
</dbReference>
<keyword evidence="4" id="KW-0863">Zinc-finger</keyword>
<protein>
    <submittedName>
        <fullName evidence="10">Uncharacterized protein LOC113514539</fullName>
    </submittedName>
</protein>
<dbReference type="InterPro" id="IPR003604">
    <property type="entry name" value="Matrin/U1-like-C_Znf_C2H2"/>
</dbReference>
<feature type="domain" description="C2H2-type" evidence="8">
    <location>
        <begin position="90"/>
        <end position="112"/>
    </location>
</feature>
<dbReference type="PROSITE" id="PS00028">
    <property type="entry name" value="ZINC_FINGER_C2H2_1"/>
    <property type="match status" value="2"/>
</dbReference>
<evidence type="ECO:0000256" key="1">
    <source>
        <dbReference type="ARBA" id="ARBA00004123"/>
    </source>
</evidence>
<feature type="chain" id="PRO_5045114663" evidence="7">
    <location>
        <begin position="21"/>
        <end position="693"/>
    </location>
</feature>
<keyword evidence="3" id="KW-0677">Repeat</keyword>
<accession>A0A6J3BZ96</accession>
<comment type="subcellular location">
    <subcellularLocation>
        <location evidence="1">Nucleus</location>
    </subcellularLocation>
</comment>
<dbReference type="InterPro" id="IPR050888">
    <property type="entry name" value="ZnF_C2H2-type_TF"/>
</dbReference>
<evidence type="ECO:0000313" key="10">
    <source>
        <dbReference type="RefSeq" id="XP_031763999.2"/>
    </source>
</evidence>
<keyword evidence="6" id="KW-0539">Nucleus</keyword>
<keyword evidence="2" id="KW-0479">Metal-binding</keyword>
<name>A0A6J3BZ96_GALME</name>
<dbReference type="SMART" id="SM00451">
    <property type="entry name" value="ZnF_U1"/>
    <property type="match status" value="7"/>
</dbReference>
<dbReference type="AlphaFoldDB" id="A0A6J3BZ96"/>
<dbReference type="RefSeq" id="XP_031763999.2">
    <property type="nucleotide sequence ID" value="XM_031908139.2"/>
</dbReference>
<dbReference type="SMART" id="SM00355">
    <property type="entry name" value="ZnF_C2H2"/>
    <property type="match status" value="6"/>
</dbReference>
<gene>
    <name evidence="10" type="primary">LOC113514539</name>
</gene>
<dbReference type="KEGG" id="gmw:113514539"/>
<keyword evidence="5" id="KW-0862">Zinc</keyword>
<evidence type="ECO:0000256" key="6">
    <source>
        <dbReference type="ARBA" id="ARBA00023242"/>
    </source>
</evidence>
<organism evidence="9 10">
    <name type="scientific">Galleria mellonella</name>
    <name type="common">Greater wax moth</name>
    <dbReference type="NCBI Taxonomy" id="7137"/>
    <lineage>
        <taxon>Eukaryota</taxon>
        <taxon>Metazoa</taxon>
        <taxon>Ecdysozoa</taxon>
        <taxon>Arthropoda</taxon>
        <taxon>Hexapoda</taxon>
        <taxon>Insecta</taxon>
        <taxon>Pterygota</taxon>
        <taxon>Neoptera</taxon>
        <taxon>Endopterygota</taxon>
        <taxon>Lepidoptera</taxon>
        <taxon>Glossata</taxon>
        <taxon>Ditrysia</taxon>
        <taxon>Pyraloidea</taxon>
        <taxon>Pyralidae</taxon>
        <taxon>Galleriinae</taxon>
        <taxon>Galleria</taxon>
    </lineage>
</organism>
<evidence type="ECO:0000313" key="9">
    <source>
        <dbReference type="Proteomes" id="UP001652740"/>
    </source>
</evidence>
<evidence type="ECO:0000256" key="3">
    <source>
        <dbReference type="ARBA" id="ARBA00022737"/>
    </source>
</evidence>
<dbReference type="GO" id="GO:0003676">
    <property type="term" value="F:nucleic acid binding"/>
    <property type="evidence" value="ECO:0007669"/>
    <property type="project" value="InterPro"/>
</dbReference>